<keyword evidence="2" id="KW-1185">Reference proteome</keyword>
<protein>
    <submittedName>
        <fullName evidence="1">Uncharacterized protein</fullName>
    </submittedName>
</protein>
<evidence type="ECO:0000313" key="1">
    <source>
        <dbReference type="EMBL" id="KAK3386017.1"/>
    </source>
</evidence>
<sequence length="220" mass="24397">MRLASRSTMFHILTQDDAPQLRRFSATLWSTSGALPPQAGNQGQWSSGFPILAMDAYTSLGGGNFLAISVQSDHGTYISSHRRHDARPPVRHRQRQMHLRQALKNWRLTATLLSGDNSDVDTLTLDVSEADLRDTGLLSAIPKLSGLVALATTGRGRPSIGRYWVVWLTSTYWSLESLKTDPEMIRELKRLFFEAEGGVSYGFPGSAKLKAPEQPLLVKF</sequence>
<reference evidence="1" key="1">
    <citation type="journal article" date="2023" name="Mol. Phylogenet. Evol.">
        <title>Genome-scale phylogeny and comparative genomics of the fungal order Sordariales.</title>
        <authorList>
            <person name="Hensen N."/>
            <person name="Bonometti L."/>
            <person name="Westerberg I."/>
            <person name="Brannstrom I.O."/>
            <person name="Guillou S."/>
            <person name="Cros-Aarteil S."/>
            <person name="Calhoun S."/>
            <person name="Haridas S."/>
            <person name="Kuo A."/>
            <person name="Mondo S."/>
            <person name="Pangilinan J."/>
            <person name="Riley R."/>
            <person name="LaButti K."/>
            <person name="Andreopoulos B."/>
            <person name="Lipzen A."/>
            <person name="Chen C."/>
            <person name="Yan M."/>
            <person name="Daum C."/>
            <person name="Ng V."/>
            <person name="Clum A."/>
            <person name="Steindorff A."/>
            <person name="Ohm R.A."/>
            <person name="Martin F."/>
            <person name="Silar P."/>
            <person name="Natvig D.O."/>
            <person name="Lalanne C."/>
            <person name="Gautier V."/>
            <person name="Ament-Velasquez S.L."/>
            <person name="Kruys A."/>
            <person name="Hutchinson M.I."/>
            <person name="Powell A.J."/>
            <person name="Barry K."/>
            <person name="Miller A.N."/>
            <person name="Grigoriev I.V."/>
            <person name="Debuchy R."/>
            <person name="Gladieux P."/>
            <person name="Hiltunen Thoren M."/>
            <person name="Johannesson H."/>
        </authorList>
    </citation>
    <scope>NUCLEOTIDE SEQUENCE</scope>
    <source>
        <strain evidence="1">CBS 232.78</strain>
    </source>
</reference>
<name>A0AAE0U064_9PEZI</name>
<gene>
    <name evidence="1" type="ORF">B0H63DRAFT_544576</name>
</gene>
<dbReference type="Proteomes" id="UP001285441">
    <property type="component" value="Unassembled WGS sequence"/>
</dbReference>
<evidence type="ECO:0000313" key="2">
    <source>
        <dbReference type="Proteomes" id="UP001285441"/>
    </source>
</evidence>
<dbReference type="EMBL" id="JAULSW010000004">
    <property type="protein sequence ID" value="KAK3386017.1"/>
    <property type="molecule type" value="Genomic_DNA"/>
</dbReference>
<comment type="caution">
    <text evidence="1">The sequence shown here is derived from an EMBL/GenBank/DDBJ whole genome shotgun (WGS) entry which is preliminary data.</text>
</comment>
<reference evidence="1" key="2">
    <citation type="submission" date="2023-06" db="EMBL/GenBank/DDBJ databases">
        <authorList>
            <consortium name="Lawrence Berkeley National Laboratory"/>
            <person name="Haridas S."/>
            <person name="Hensen N."/>
            <person name="Bonometti L."/>
            <person name="Westerberg I."/>
            <person name="Brannstrom I.O."/>
            <person name="Guillou S."/>
            <person name="Cros-Aarteil S."/>
            <person name="Calhoun S."/>
            <person name="Kuo A."/>
            <person name="Mondo S."/>
            <person name="Pangilinan J."/>
            <person name="Riley R."/>
            <person name="LaButti K."/>
            <person name="Andreopoulos B."/>
            <person name="Lipzen A."/>
            <person name="Chen C."/>
            <person name="Yanf M."/>
            <person name="Daum C."/>
            <person name="Ng V."/>
            <person name="Clum A."/>
            <person name="Steindorff A."/>
            <person name="Ohm R."/>
            <person name="Martin F."/>
            <person name="Silar P."/>
            <person name="Natvig D."/>
            <person name="Lalanne C."/>
            <person name="Gautier V."/>
            <person name="Ament-velasquez S.L."/>
            <person name="Kruys A."/>
            <person name="Hutchinson M.I."/>
            <person name="Powell A.J."/>
            <person name="Barry K."/>
            <person name="Miller A.N."/>
            <person name="Grigoriev I.V."/>
            <person name="Debuchy R."/>
            <person name="Gladieux P."/>
            <person name="Thoren M.H."/>
            <person name="Johannesson H."/>
        </authorList>
    </citation>
    <scope>NUCLEOTIDE SEQUENCE</scope>
    <source>
        <strain evidence="1">CBS 232.78</strain>
    </source>
</reference>
<organism evidence="1 2">
    <name type="scientific">Podospora didyma</name>
    <dbReference type="NCBI Taxonomy" id="330526"/>
    <lineage>
        <taxon>Eukaryota</taxon>
        <taxon>Fungi</taxon>
        <taxon>Dikarya</taxon>
        <taxon>Ascomycota</taxon>
        <taxon>Pezizomycotina</taxon>
        <taxon>Sordariomycetes</taxon>
        <taxon>Sordariomycetidae</taxon>
        <taxon>Sordariales</taxon>
        <taxon>Podosporaceae</taxon>
        <taxon>Podospora</taxon>
    </lineage>
</organism>
<proteinExistence type="predicted"/>
<dbReference type="AlphaFoldDB" id="A0AAE0U064"/>
<accession>A0AAE0U064</accession>